<name>A0A318UB32_9SPHI</name>
<sequence length="168" mass="19432">MEHLINELKETKNELIQLIGDFKEEHFNTVPFAGSWTPGQIAEHILKSKEGLPELLRGPSSAAKRPSDQKVTETKSLFLNFEIKMKSAEFILPGTLPWKREVLQENLNYMDTAIIHAAQELDLNLLCLGFELPVFGKFTRLEWLYFNMYHTQRHIHQLKNVLKTLSVS</sequence>
<dbReference type="AlphaFoldDB" id="A0A318UB32"/>
<dbReference type="InterPro" id="IPR034660">
    <property type="entry name" value="DinB/YfiT-like"/>
</dbReference>
<proteinExistence type="predicted"/>
<accession>A0A318UB32</accession>
<reference evidence="2 3" key="1">
    <citation type="submission" date="2018-06" db="EMBL/GenBank/DDBJ databases">
        <title>Genomic Encyclopedia of Archaeal and Bacterial Type Strains, Phase II (KMG-II): from individual species to whole genera.</title>
        <authorList>
            <person name="Goeker M."/>
        </authorList>
    </citation>
    <scope>NUCLEOTIDE SEQUENCE [LARGE SCALE GENOMIC DNA]</scope>
    <source>
        <strain evidence="2 3">DSM 27372</strain>
    </source>
</reference>
<dbReference type="Proteomes" id="UP000248198">
    <property type="component" value="Unassembled WGS sequence"/>
</dbReference>
<organism evidence="2 3">
    <name type="scientific">Pedobacter nutrimenti</name>
    <dbReference type="NCBI Taxonomy" id="1241337"/>
    <lineage>
        <taxon>Bacteria</taxon>
        <taxon>Pseudomonadati</taxon>
        <taxon>Bacteroidota</taxon>
        <taxon>Sphingobacteriia</taxon>
        <taxon>Sphingobacteriales</taxon>
        <taxon>Sphingobacteriaceae</taxon>
        <taxon>Pedobacter</taxon>
    </lineage>
</organism>
<protein>
    <submittedName>
        <fullName evidence="2">DinB family protein</fullName>
    </submittedName>
</protein>
<keyword evidence="3" id="KW-1185">Reference proteome</keyword>
<comment type="caution">
    <text evidence="2">The sequence shown here is derived from an EMBL/GenBank/DDBJ whole genome shotgun (WGS) entry which is preliminary data.</text>
</comment>
<evidence type="ECO:0000259" key="1">
    <source>
        <dbReference type="Pfam" id="PF12867"/>
    </source>
</evidence>
<dbReference type="RefSeq" id="WP_110832018.1">
    <property type="nucleotide sequence ID" value="NZ_QKLU01000005.1"/>
</dbReference>
<dbReference type="Pfam" id="PF12867">
    <property type="entry name" value="DinB_2"/>
    <property type="match status" value="1"/>
</dbReference>
<dbReference type="SUPFAM" id="SSF109854">
    <property type="entry name" value="DinB/YfiT-like putative metalloenzymes"/>
    <property type="match status" value="1"/>
</dbReference>
<evidence type="ECO:0000313" key="2">
    <source>
        <dbReference type="EMBL" id="PYF72640.1"/>
    </source>
</evidence>
<feature type="domain" description="DinB-like" evidence="1">
    <location>
        <begin position="8"/>
        <end position="158"/>
    </location>
</feature>
<dbReference type="OrthoDB" id="679284at2"/>
<dbReference type="Gene3D" id="1.20.120.450">
    <property type="entry name" value="dinb family like domain"/>
    <property type="match status" value="1"/>
</dbReference>
<dbReference type="InterPro" id="IPR024775">
    <property type="entry name" value="DinB-like"/>
</dbReference>
<evidence type="ECO:0000313" key="3">
    <source>
        <dbReference type="Proteomes" id="UP000248198"/>
    </source>
</evidence>
<gene>
    <name evidence="2" type="ORF">B0O44_1055</name>
</gene>
<dbReference type="EMBL" id="QKLU01000005">
    <property type="protein sequence ID" value="PYF72640.1"/>
    <property type="molecule type" value="Genomic_DNA"/>
</dbReference>